<evidence type="ECO:0000313" key="3">
    <source>
        <dbReference type="EMBL" id="KAJ5084883.1"/>
    </source>
</evidence>
<dbReference type="InterPro" id="IPR001303">
    <property type="entry name" value="Aldolase_II/adducin_N"/>
</dbReference>
<dbReference type="RefSeq" id="XP_056508280.1">
    <property type="nucleotide sequence ID" value="XM_056659987.1"/>
</dbReference>
<reference evidence="3" key="2">
    <citation type="journal article" date="2023" name="IMA Fungus">
        <title>Comparative genomic study of the Penicillium genus elucidates a diverse pangenome and 15 lateral gene transfer events.</title>
        <authorList>
            <person name="Petersen C."/>
            <person name="Sorensen T."/>
            <person name="Nielsen M.R."/>
            <person name="Sondergaard T.E."/>
            <person name="Sorensen J.L."/>
            <person name="Fitzpatrick D.A."/>
            <person name="Frisvad J.C."/>
            <person name="Nielsen K.L."/>
        </authorList>
    </citation>
    <scope>NUCLEOTIDE SEQUENCE</scope>
    <source>
        <strain evidence="3">IBT 34128</strain>
    </source>
</reference>
<name>A0A9W9JX68_9EURO</name>
<dbReference type="GO" id="GO:0005856">
    <property type="term" value="C:cytoskeleton"/>
    <property type="evidence" value="ECO:0007669"/>
    <property type="project" value="TreeGrafter"/>
</dbReference>
<reference evidence="3" key="1">
    <citation type="submission" date="2022-11" db="EMBL/GenBank/DDBJ databases">
        <authorList>
            <person name="Petersen C."/>
        </authorList>
    </citation>
    <scope>NUCLEOTIDE SEQUENCE</scope>
    <source>
        <strain evidence="3">IBT 34128</strain>
    </source>
</reference>
<organism evidence="3 4">
    <name type="scientific">Penicillium alfredii</name>
    <dbReference type="NCBI Taxonomy" id="1506179"/>
    <lineage>
        <taxon>Eukaryota</taxon>
        <taxon>Fungi</taxon>
        <taxon>Dikarya</taxon>
        <taxon>Ascomycota</taxon>
        <taxon>Pezizomycotina</taxon>
        <taxon>Eurotiomycetes</taxon>
        <taxon>Eurotiomycetidae</taxon>
        <taxon>Eurotiales</taxon>
        <taxon>Aspergillaceae</taxon>
        <taxon>Penicillium</taxon>
    </lineage>
</organism>
<proteinExistence type="predicted"/>
<dbReference type="InterPro" id="IPR036409">
    <property type="entry name" value="Aldolase_II/adducin_N_sf"/>
</dbReference>
<dbReference type="Gene3D" id="3.40.225.10">
    <property type="entry name" value="Class II aldolase/adducin N-terminal domain"/>
    <property type="match status" value="1"/>
</dbReference>
<dbReference type="InterPro" id="IPR051017">
    <property type="entry name" value="Aldolase-II_Adducin_sf"/>
</dbReference>
<dbReference type="Proteomes" id="UP001141434">
    <property type="component" value="Unassembled WGS sequence"/>
</dbReference>
<dbReference type="GeneID" id="81399156"/>
<dbReference type="SMART" id="SM01007">
    <property type="entry name" value="Aldolase_II"/>
    <property type="match status" value="1"/>
</dbReference>
<keyword evidence="4" id="KW-1185">Reference proteome</keyword>
<dbReference type="NCBIfam" id="NF004855">
    <property type="entry name" value="PRK06208.1"/>
    <property type="match status" value="1"/>
</dbReference>
<dbReference type="GO" id="GO:0051015">
    <property type="term" value="F:actin filament binding"/>
    <property type="evidence" value="ECO:0007669"/>
    <property type="project" value="TreeGrafter"/>
</dbReference>
<dbReference type="PANTHER" id="PTHR10672:SF41">
    <property type="entry name" value="CLASS II ALDOLASE_ADDUCIN DOMAIN PROTEIN (AFU_ORTHOLOGUE AFUA_3G01330)"/>
    <property type="match status" value="1"/>
</dbReference>
<dbReference type="OrthoDB" id="3238794at2759"/>
<sequence>MAPPTATETETVANVTKLQAPQSPQAADAEKAKIKMQMPSMPVFEDKMQEREYLKGRLAAAFRIFGKYGYDEGVAGHITVRDPIDPTCFWVNPFGTAFSLIKASDLILVDHTGEVIDGGANRLLNAAAFMIHSAIHTARPEVMCAAHSHSLHGRAFCSLGRPLDIISQDSCAFHNDHVVYRQFNGIVLAEEEGKNIAQSLGNKKAALLQNHGLLTVGRSIEETVFWFVSLEKCCHAQLLADAAAAGRGGQTIKIDDADAAFTYKTVGTPKAGWFSAKPLFDVIHRETNGEYLQ</sequence>
<dbReference type="FunFam" id="3.40.225.10:FF:000009">
    <property type="entry name" value="Class II aldolase/adducin N-terminal"/>
    <property type="match status" value="1"/>
</dbReference>
<evidence type="ECO:0000256" key="1">
    <source>
        <dbReference type="SAM" id="MobiDB-lite"/>
    </source>
</evidence>
<dbReference type="Pfam" id="PF00596">
    <property type="entry name" value="Aldolase_II"/>
    <property type="match status" value="1"/>
</dbReference>
<dbReference type="SUPFAM" id="SSF53639">
    <property type="entry name" value="AraD/HMP-PK domain-like"/>
    <property type="match status" value="1"/>
</dbReference>
<dbReference type="PANTHER" id="PTHR10672">
    <property type="entry name" value="ADDUCIN"/>
    <property type="match status" value="1"/>
</dbReference>
<evidence type="ECO:0000313" key="4">
    <source>
        <dbReference type="Proteomes" id="UP001141434"/>
    </source>
</evidence>
<feature type="region of interest" description="Disordered" evidence="1">
    <location>
        <begin position="1"/>
        <end position="26"/>
    </location>
</feature>
<accession>A0A9W9JX68</accession>
<feature type="domain" description="Class II aldolase/adducin N-terminal" evidence="2">
    <location>
        <begin position="56"/>
        <end position="238"/>
    </location>
</feature>
<feature type="compositionally biased region" description="Low complexity" evidence="1">
    <location>
        <begin position="1"/>
        <end position="16"/>
    </location>
</feature>
<gene>
    <name evidence="3" type="ORF">NUU61_009462</name>
</gene>
<dbReference type="AlphaFoldDB" id="A0A9W9JX68"/>
<protein>
    <submittedName>
        <fullName evidence="3">Decarboxylase NovR</fullName>
    </submittedName>
</protein>
<dbReference type="EMBL" id="JAPMSZ010000011">
    <property type="protein sequence ID" value="KAJ5084883.1"/>
    <property type="molecule type" value="Genomic_DNA"/>
</dbReference>
<evidence type="ECO:0000259" key="2">
    <source>
        <dbReference type="SMART" id="SM01007"/>
    </source>
</evidence>
<comment type="caution">
    <text evidence="3">The sequence shown here is derived from an EMBL/GenBank/DDBJ whole genome shotgun (WGS) entry which is preliminary data.</text>
</comment>